<proteinExistence type="predicted"/>
<feature type="compositionally biased region" description="Polar residues" evidence="1">
    <location>
        <begin position="208"/>
        <end position="217"/>
    </location>
</feature>
<accession>A0AAD4NTN3</accession>
<evidence type="ECO:0000256" key="1">
    <source>
        <dbReference type="SAM" id="MobiDB-lite"/>
    </source>
</evidence>
<comment type="caution">
    <text evidence="2">The sequence shown here is derived from an EMBL/GenBank/DDBJ whole genome shotgun (WGS) entry which is preliminary data.</text>
</comment>
<sequence>MANSQPRPQLYMTNYDLSQHTQEPPHFAKVNQQVGGTFFNSTDMEASDLGMYDALLGKVVPDILALAVHTQDTILDSFGPDNTSYKGVNTNISRSLGLPWVVRDESIMQFQQQQQPWYQQGQNPYSHMSIDLCDRNMSCVPQAPQGNSPLLHSSMRLVQQSYAQTQTPWMKQQSPSHGQRMQCINQQQMPMHLFKTPHPTTPFPAPRYTTSASQTAPLSHEMAGDKRVFKKSSDNNESNKASATSQGQPSASAKSSAKISQPIAAAAPQAIQFTSFAQAQKAAATRVVPHNYTPSTNDPSFPKDDAAQKAYIRQMYDAYVDITGCIDRATVPNFDSHFSTLSSDSPTSPITPLMISTICWHLLTIATDLHTRGPICLNVYDPAKLKNVYKHRNLRFDARIDAICTLLRMSKSRCASLLSMDGLGMVVANAPVLCRQSRTNHTNNGHRQDYLETGKDVVAGQDAAAGKKRGGCRHGWGR</sequence>
<evidence type="ECO:0000313" key="3">
    <source>
        <dbReference type="Proteomes" id="UP001199106"/>
    </source>
</evidence>
<organism evidence="2 3">
    <name type="scientific">Alternaria panax</name>
    <dbReference type="NCBI Taxonomy" id="48097"/>
    <lineage>
        <taxon>Eukaryota</taxon>
        <taxon>Fungi</taxon>
        <taxon>Dikarya</taxon>
        <taxon>Ascomycota</taxon>
        <taxon>Pezizomycotina</taxon>
        <taxon>Dothideomycetes</taxon>
        <taxon>Pleosporomycetidae</taxon>
        <taxon>Pleosporales</taxon>
        <taxon>Pleosporineae</taxon>
        <taxon>Pleosporaceae</taxon>
        <taxon>Alternaria</taxon>
        <taxon>Alternaria sect. Panax</taxon>
    </lineage>
</organism>
<feature type="compositionally biased region" description="Basic and acidic residues" evidence="1">
    <location>
        <begin position="222"/>
        <end position="234"/>
    </location>
</feature>
<dbReference type="AlphaFoldDB" id="A0AAD4NTN3"/>
<reference evidence="2" key="1">
    <citation type="submission" date="2021-07" db="EMBL/GenBank/DDBJ databases">
        <title>Genome Resource of American Ginseng Black Spot Pathogen Alternaria panax.</title>
        <authorList>
            <person name="Qiu C."/>
            <person name="Wang W."/>
            <person name="Liu Z."/>
        </authorList>
    </citation>
    <scope>NUCLEOTIDE SEQUENCE</scope>
    <source>
        <strain evidence="2">BNCC115425</strain>
    </source>
</reference>
<protein>
    <submittedName>
        <fullName evidence="2">Uncharacterized protein</fullName>
    </submittedName>
</protein>
<gene>
    <name evidence="2" type="ORF">G6011_04068</name>
</gene>
<keyword evidence="3" id="KW-1185">Reference proteome</keyword>
<evidence type="ECO:0000313" key="2">
    <source>
        <dbReference type="EMBL" id="KAG9194033.1"/>
    </source>
</evidence>
<feature type="compositionally biased region" description="Polar residues" evidence="1">
    <location>
        <begin position="235"/>
        <end position="247"/>
    </location>
</feature>
<dbReference type="EMBL" id="JAANER010000002">
    <property type="protein sequence ID" value="KAG9194033.1"/>
    <property type="molecule type" value="Genomic_DNA"/>
</dbReference>
<name>A0AAD4NTN3_9PLEO</name>
<feature type="region of interest" description="Disordered" evidence="1">
    <location>
        <begin position="195"/>
        <end position="256"/>
    </location>
</feature>
<dbReference type="Proteomes" id="UP001199106">
    <property type="component" value="Unassembled WGS sequence"/>
</dbReference>